<comment type="caution">
    <text evidence="1">The sequence shown here is derived from an EMBL/GenBank/DDBJ whole genome shotgun (WGS) entry which is preliminary data.</text>
</comment>
<dbReference type="Proteomes" id="UP000830395">
    <property type="component" value="Chromosome 27"/>
</dbReference>
<name>A0ACC5ZM11_9TELE</name>
<accession>A0ACC5ZM11</accession>
<sequence length="579" mass="64463">MTSVDNLTLHRLCTHTHSSLARCSSDAELCVPCPRYTVPSSPHRSLYCASPSRRRANTVAMEMGGANSAPNTPKKERLRTERRTPTGSPVRRAESPADVIWRTASPRLSPKSRNQSPVALRHYPPSPLRHRPSTPVTDDNKVTTNRQAQEVKGHEPAAQKPLTETEVSAECVSGACKAENLKPADRSTDRSTEHSPLTSGKAVAGTTDGDEGTRVLAERRRLSRIQKEQEEKDRLKAEQLKKKQEEKEMKEEKKRKADEEKELQEKQEVERQLMKQQEEQERQQRKKRIEEIMKRTRKSDGEMKREDSQEAHSPPSHTHSHTLSPPGEVQVNSKVKGEAKAPPTGAQVKPHTPESIIKQHESAEKSSHTPAQVLQNTQSLNSPDHRGTAVKVDIAPVMPQRSSPVREEQSAQVRKISSSSDKLQETQVKISAENHEKKHLPVKEREQGTGQVISSELTQVIKQETSGQVKGFPSEQVKSPTSQQVTSKKTSSNSSPLSPLPASQFPPPVSDLECLENRGGARKESADEVQSMEVSPVSKEELISIPKFSPISEVQNVVNNTRALEDLLDLTERSERLSE</sequence>
<gene>
    <name evidence="1" type="ORF">PDJAM_G00163730</name>
</gene>
<evidence type="ECO:0000313" key="1">
    <source>
        <dbReference type="EMBL" id="MCJ8748331.1"/>
    </source>
</evidence>
<reference evidence="1" key="1">
    <citation type="submission" date="2020-02" db="EMBL/GenBank/DDBJ databases">
        <title>Genome sequencing of the panga catfish, Pangasius djambal.</title>
        <authorList>
            <person name="Wen M."/>
            <person name="Zahm M."/>
            <person name="Roques C."/>
            <person name="Cabau C."/>
            <person name="Klopp C."/>
            <person name="Donnadieu C."/>
            <person name="Jouanno E."/>
            <person name="Avarre J.-C."/>
            <person name="Campet M."/>
            <person name="Ha T."/>
            <person name="Dugue R."/>
            <person name="Lampietro C."/>
            <person name="Louis A."/>
            <person name="Herpin A."/>
            <person name="Echchiki A."/>
            <person name="Berthelot C."/>
            <person name="Parey E."/>
            <person name="Roest-Crollius H."/>
            <person name="Braasch I."/>
            <person name="Postlethwait J.H."/>
            <person name="Bobe J."/>
            <person name="Montfort J."/>
            <person name="Bouchez O."/>
            <person name="Begum T."/>
            <person name="Schartl M."/>
            <person name="Gustiano R."/>
            <person name="Guiguen Y."/>
        </authorList>
    </citation>
    <scope>NUCLEOTIDE SEQUENCE</scope>
    <source>
        <strain evidence="1">Pdj_M5554</strain>
    </source>
</reference>
<proteinExistence type="predicted"/>
<organism evidence="1 2">
    <name type="scientific">Pangasius djambal</name>
    <dbReference type="NCBI Taxonomy" id="1691987"/>
    <lineage>
        <taxon>Eukaryota</taxon>
        <taxon>Metazoa</taxon>
        <taxon>Chordata</taxon>
        <taxon>Craniata</taxon>
        <taxon>Vertebrata</taxon>
        <taxon>Euteleostomi</taxon>
        <taxon>Actinopterygii</taxon>
        <taxon>Neopterygii</taxon>
        <taxon>Teleostei</taxon>
        <taxon>Ostariophysi</taxon>
        <taxon>Siluriformes</taxon>
        <taxon>Pangasiidae</taxon>
        <taxon>Pangasius</taxon>
    </lineage>
</organism>
<protein>
    <submittedName>
        <fullName evidence="1">Uncharacterized protein</fullName>
    </submittedName>
</protein>
<keyword evidence="2" id="KW-1185">Reference proteome</keyword>
<evidence type="ECO:0000313" key="2">
    <source>
        <dbReference type="Proteomes" id="UP000830395"/>
    </source>
</evidence>
<dbReference type="EMBL" id="CM041001">
    <property type="protein sequence ID" value="MCJ8748331.1"/>
    <property type="molecule type" value="Genomic_DNA"/>
</dbReference>